<dbReference type="EC" id="2.7.7.-" evidence="4"/>
<dbReference type="InterPro" id="IPR041501">
    <property type="entry name" value="DarA_C"/>
</dbReference>
<dbReference type="Proteomes" id="UP000004067">
    <property type="component" value="Unassembled WGS sequence"/>
</dbReference>
<dbReference type="AlphaFoldDB" id="F5RNL5"/>
<evidence type="ECO:0000259" key="2">
    <source>
        <dbReference type="Pfam" id="PF18789"/>
    </source>
</evidence>
<dbReference type="InterPro" id="IPR041459">
    <property type="entry name" value="MPTase-PolyVal"/>
</dbReference>
<feature type="domain" description="Defence against restriction A C-terminal" evidence="2">
    <location>
        <begin position="387"/>
        <end position="443"/>
    </location>
</feature>
<keyword evidence="4" id="KW-0808">Transferase</keyword>
<dbReference type="HOGENOM" id="CLU_361630_0_0_9"/>
<dbReference type="eggNOG" id="COG4227">
    <property type="taxonomic scope" value="Bacteria"/>
</dbReference>
<feature type="domain" description="Polyvalent protein metallopeptidase" evidence="3">
    <location>
        <begin position="211"/>
        <end position="337"/>
    </location>
</feature>
<sequence>MADEKRFSRKEGAPKEDLYAKTTQKIIELMESGKLPWQQGWDNNVGAALVCPINGKNGYRYGQLNSVYLSFIMAEKESDDPRFFTMLTLKKQDAACRERAALLEKQGKPVNPELKWQYGVKKGAKAVRIQVSWKQTTDRYGNPLPEEEQYWRKDYRMVFHASDCVRREYPRDEKGQLIRNADGKCRYIDHPLRPYVPKEKGYTHEEQYEIAEGILKASGAVIKHDVPAAKPYPCYTPSTDEIHLPPKEAFPSLGEYYATALHELAHWTGHKERLNRSVTGNHKSPAYAKEELRAELASTYLSLDLGLPMNPTNHAAYVQSWIKNLKENKMEIFQASTDARKIANYIKDFMPARFRAEELPKVEDLVKVADTNTLTQPPESQALGSARFYKYLLTERPADVGAVPKENLYLVDPDDKSAQYGAVYYEKQLPATVAATYNLTPDYSYFANKSVHVTIYQRKADAAPKEKGSAETSKPLYLNRDFDITAQENYIRTDVMREHGIDRAFAHFCMHPPQEGRPLAEGDLIEMDGRIFQISDVGYREQELHAHKGDFVLTPLEDERVQQLRTAAQESVGEDTYQLYCDKLREMFYRAAQTEETLHAHPGFFVATDDPKEGERLALDAGYARGFRERVYREGLSGYTPTDEKGWQKADTEFAAATLKSSMESDPEAIERIDTLRTSIADAIQRNSPNAAISQDRSYGKQIVQKAEKRAAVRRLISEQKAQAEERATEPVVAYSR</sequence>
<proteinExistence type="predicted"/>
<organism evidence="4 5">
    <name type="scientific">Centipeda periodontii DSM 2778</name>
    <dbReference type="NCBI Taxonomy" id="888060"/>
    <lineage>
        <taxon>Bacteria</taxon>
        <taxon>Bacillati</taxon>
        <taxon>Bacillota</taxon>
        <taxon>Negativicutes</taxon>
        <taxon>Selenomonadales</taxon>
        <taxon>Selenomonadaceae</taxon>
        <taxon>Centipeda</taxon>
    </lineage>
</organism>
<name>F5RNL5_9FIRM</name>
<keyword evidence="5" id="KW-1185">Reference proteome</keyword>
<dbReference type="RefSeq" id="WP_006306855.1">
    <property type="nucleotide sequence ID" value="NZ_GL892076.1"/>
</dbReference>
<evidence type="ECO:0000259" key="3">
    <source>
        <dbReference type="Pfam" id="PF18818"/>
    </source>
</evidence>
<accession>F5RNL5</accession>
<feature type="domain" description="N-terminal" evidence="1">
    <location>
        <begin position="17"/>
        <end position="141"/>
    </location>
</feature>
<dbReference type="STRING" id="888060.HMPREF9081_1851"/>
<gene>
    <name evidence="4" type="ORF">HMPREF9081_1851</name>
</gene>
<dbReference type="GO" id="GO:0003697">
    <property type="term" value="F:single-stranded DNA binding"/>
    <property type="evidence" value="ECO:0007669"/>
    <property type="project" value="InterPro"/>
</dbReference>
<dbReference type="EMBL" id="AFHQ01000043">
    <property type="protein sequence ID" value="EGK58626.1"/>
    <property type="molecule type" value="Genomic_DNA"/>
</dbReference>
<dbReference type="InterPro" id="IPR013610">
    <property type="entry name" value="ArdC_N"/>
</dbReference>
<comment type="caution">
    <text evidence="4">The sequence shown here is derived from an EMBL/GenBank/DDBJ whole genome shotgun (WGS) entry which is preliminary data.</text>
</comment>
<keyword evidence="4" id="KW-0548">Nucleotidyltransferase</keyword>
<reference evidence="4 5" key="1">
    <citation type="submission" date="2011-04" db="EMBL/GenBank/DDBJ databases">
        <authorList>
            <person name="Muzny D."/>
            <person name="Qin X."/>
            <person name="Deng J."/>
            <person name="Jiang H."/>
            <person name="Liu Y."/>
            <person name="Qu J."/>
            <person name="Song X.-Z."/>
            <person name="Zhang L."/>
            <person name="Thornton R."/>
            <person name="Coyle M."/>
            <person name="Francisco L."/>
            <person name="Jackson L."/>
            <person name="Javaid M."/>
            <person name="Korchina V."/>
            <person name="Kovar C."/>
            <person name="Mata R."/>
            <person name="Mathew T."/>
            <person name="Ngo R."/>
            <person name="Nguyen L."/>
            <person name="Nguyen N."/>
            <person name="Okwuonu G."/>
            <person name="Ongeri F."/>
            <person name="Pham C."/>
            <person name="Simmons D."/>
            <person name="Wilczek-Boney K."/>
            <person name="Hale W."/>
            <person name="Jakkamsetti A."/>
            <person name="Pham P."/>
            <person name="Ruth R."/>
            <person name="San Lucas F."/>
            <person name="Warren J."/>
            <person name="Zhang J."/>
            <person name="Zhao Z."/>
            <person name="Zhou C."/>
            <person name="Zhu D."/>
            <person name="Lee S."/>
            <person name="Bess C."/>
            <person name="Blankenburg K."/>
            <person name="Forbes L."/>
            <person name="Fu Q."/>
            <person name="Gubbala S."/>
            <person name="Hirani K."/>
            <person name="Jayaseelan J.C."/>
            <person name="Lara F."/>
            <person name="Munidasa M."/>
            <person name="Palculict T."/>
            <person name="Patil S."/>
            <person name="Pu L.-L."/>
            <person name="Saada N."/>
            <person name="Tang L."/>
            <person name="Weissenberger G."/>
            <person name="Zhu Y."/>
            <person name="Hemphill L."/>
            <person name="Shang Y."/>
            <person name="Youmans B."/>
            <person name="Ayvaz T."/>
            <person name="Ross M."/>
            <person name="Santibanez J."/>
            <person name="Aqrawi P."/>
            <person name="Gross S."/>
            <person name="Joshi V."/>
            <person name="Fowler G."/>
            <person name="Nazareth L."/>
            <person name="Reid J."/>
            <person name="Worley K."/>
            <person name="Petrosino J."/>
            <person name="Highlander S."/>
            <person name="Gibbs R."/>
        </authorList>
    </citation>
    <scope>NUCLEOTIDE SEQUENCE [LARGE SCALE GENOMIC DNA]</scope>
    <source>
        <strain evidence="4 5">DSM 2778</strain>
    </source>
</reference>
<dbReference type="Pfam" id="PF18789">
    <property type="entry name" value="DarA_C"/>
    <property type="match status" value="1"/>
</dbReference>
<dbReference type="Pfam" id="PF18818">
    <property type="entry name" value="MPTase-PolyVal"/>
    <property type="match status" value="1"/>
</dbReference>
<dbReference type="Pfam" id="PF08401">
    <property type="entry name" value="ArdcN"/>
    <property type="match status" value="1"/>
</dbReference>
<dbReference type="GO" id="GO:0016779">
    <property type="term" value="F:nucleotidyltransferase activity"/>
    <property type="evidence" value="ECO:0007669"/>
    <property type="project" value="UniProtKB-KW"/>
</dbReference>
<dbReference type="OrthoDB" id="9792687at2"/>
<protein>
    <submittedName>
        <fullName evidence="4">DNA primase TraC</fullName>
        <ecNumber evidence="4">2.7.7.-</ecNumber>
    </submittedName>
</protein>
<evidence type="ECO:0000313" key="5">
    <source>
        <dbReference type="Proteomes" id="UP000004067"/>
    </source>
</evidence>
<evidence type="ECO:0000313" key="4">
    <source>
        <dbReference type="EMBL" id="EGK58626.1"/>
    </source>
</evidence>
<evidence type="ECO:0000259" key="1">
    <source>
        <dbReference type="Pfam" id="PF08401"/>
    </source>
</evidence>